<dbReference type="GO" id="GO:0008270">
    <property type="term" value="F:zinc ion binding"/>
    <property type="evidence" value="ECO:0007669"/>
    <property type="project" value="InterPro"/>
</dbReference>
<dbReference type="GO" id="GO:0004519">
    <property type="term" value="F:endonuclease activity"/>
    <property type="evidence" value="ECO:0007669"/>
    <property type="project" value="UniProtKB-KW"/>
</dbReference>
<dbReference type="AlphaFoldDB" id="A0AAW8AU69"/>
<dbReference type="EMBL" id="JAUUUS010000039">
    <property type="protein sequence ID" value="MDP1447212.1"/>
    <property type="molecule type" value="Genomic_DNA"/>
</dbReference>
<accession>A0AAW8AU69</accession>
<organism evidence="2 3">
    <name type="scientific">Acinetobacter lwoffii</name>
    <dbReference type="NCBI Taxonomy" id="28090"/>
    <lineage>
        <taxon>Bacteria</taxon>
        <taxon>Pseudomonadati</taxon>
        <taxon>Pseudomonadota</taxon>
        <taxon>Gammaproteobacteria</taxon>
        <taxon>Moraxellales</taxon>
        <taxon>Moraxellaceae</taxon>
        <taxon>Acinetobacter</taxon>
    </lineage>
</organism>
<protein>
    <submittedName>
        <fullName evidence="2">HNH endonuclease signature motif containing protein</fullName>
    </submittedName>
</protein>
<dbReference type="InterPro" id="IPR003615">
    <property type="entry name" value="HNH_nuc"/>
</dbReference>
<dbReference type="Gene3D" id="1.10.30.50">
    <property type="match status" value="1"/>
</dbReference>
<evidence type="ECO:0000313" key="3">
    <source>
        <dbReference type="Proteomes" id="UP001242129"/>
    </source>
</evidence>
<dbReference type="Pfam" id="PF01844">
    <property type="entry name" value="HNH"/>
    <property type="match status" value="1"/>
</dbReference>
<evidence type="ECO:0000259" key="1">
    <source>
        <dbReference type="Pfam" id="PF01844"/>
    </source>
</evidence>
<sequence>MESISPISRPKPKAFSALTKSLLKHNFVVGNHNFCLICDGLIYLDSTESDHRIAKAVGGQGVLENGLLVHPICNRMKSDLSLEEIRADLFGELLY</sequence>
<dbReference type="GO" id="GO:0003676">
    <property type="term" value="F:nucleic acid binding"/>
    <property type="evidence" value="ECO:0007669"/>
    <property type="project" value="InterPro"/>
</dbReference>
<dbReference type="Proteomes" id="UP001242129">
    <property type="component" value="Unassembled WGS sequence"/>
</dbReference>
<gene>
    <name evidence="2" type="ORF">Q8G51_05120</name>
</gene>
<reference evidence="2" key="1">
    <citation type="submission" date="2023-07" db="EMBL/GenBank/DDBJ databases">
        <title>Dynamics of blaOXA-23 gene transmission in Acinetobacter spp. from contaminated veterinary surfaces.</title>
        <authorList>
            <person name="Moreira Da Silva J."/>
            <person name="Menezes J."/>
            <person name="Fernandes L."/>
            <person name="Marques C."/>
            <person name="Amaral A."/>
            <person name="Timofte D."/>
            <person name="Pomba C."/>
        </authorList>
    </citation>
    <scope>NUCLEOTIDE SEQUENCE</scope>
    <source>
        <strain evidence="2">CMVB11Z4A1</strain>
    </source>
</reference>
<feature type="domain" description="HNH" evidence="1">
    <location>
        <begin position="35"/>
        <end position="79"/>
    </location>
</feature>
<comment type="caution">
    <text evidence="2">The sequence shown here is derived from an EMBL/GenBank/DDBJ whole genome shotgun (WGS) entry which is preliminary data.</text>
</comment>
<name>A0AAW8AU69_ACILW</name>
<keyword evidence="2" id="KW-0378">Hydrolase</keyword>
<proteinExistence type="predicted"/>
<keyword evidence="2" id="KW-0255">Endonuclease</keyword>
<keyword evidence="2" id="KW-0540">Nuclease</keyword>
<dbReference type="CDD" id="cd00085">
    <property type="entry name" value="HNHc"/>
    <property type="match status" value="1"/>
</dbReference>
<evidence type="ECO:0000313" key="2">
    <source>
        <dbReference type="EMBL" id="MDP1447212.1"/>
    </source>
</evidence>
<dbReference type="InterPro" id="IPR002711">
    <property type="entry name" value="HNH"/>
</dbReference>